<feature type="region of interest" description="Disordered" evidence="2">
    <location>
        <begin position="959"/>
        <end position="996"/>
    </location>
</feature>
<dbReference type="Proteomes" id="UP000005220">
    <property type="component" value="Chromosome 1"/>
</dbReference>
<dbReference type="InterPro" id="IPR000504">
    <property type="entry name" value="RRM_dom"/>
</dbReference>
<feature type="compositionally biased region" description="Basic and acidic residues" evidence="2">
    <location>
        <begin position="837"/>
        <end position="850"/>
    </location>
</feature>
<name>H2AMX1_KAZAF</name>
<dbReference type="OrthoDB" id="6407164at2759"/>
<feature type="region of interest" description="Disordered" evidence="2">
    <location>
        <begin position="837"/>
        <end position="874"/>
    </location>
</feature>
<dbReference type="RefSeq" id="XP_003954856.1">
    <property type="nucleotide sequence ID" value="XM_003954807.1"/>
</dbReference>
<dbReference type="PANTHER" id="PTHR14089:SF10">
    <property type="entry name" value="RNA-BINDING PROTEIN NAB6"/>
    <property type="match status" value="1"/>
</dbReference>
<dbReference type="InterPro" id="IPR035979">
    <property type="entry name" value="RBD_domain_sf"/>
</dbReference>
<evidence type="ECO:0000313" key="5">
    <source>
        <dbReference type="Proteomes" id="UP000005220"/>
    </source>
</evidence>
<evidence type="ECO:0000256" key="2">
    <source>
        <dbReference type="SAM" id="MobiDB-lite"/>
    </source>
</evidence>
<dbReference type="eggNOG" id="KOG0118">
    <property type="taxonomic scope" value="Eukaryota"/>
</dbReference>
<dbReference type="Gene3D" id="3.30.70.330">
    <property type="match status" value="2"/>
</dbReference>
<evidence type="ECO:0000259" key="3">
    <source>
        <dbReference type="SMART" id="SM00360"/>
    </source>
</evidence>
<dbReference type="GeneID" id="13887077"/>
<feature type="region of interest" description="Disordered" evidence="2">
    <location>
        <begin position="117"/>
        <end position="137"/>
    </location>
</feature>
<feature type="compositionally biased region" description="Basic and acidic residues" evidence="2">
    <location>
        <begin position="863"/>
        <end position="874"/>
    </location>
</feature>
<accession>H2AMX1</accession>
<dbReference type="FunCoup" id="H2AMX1">
    <property type="interactions" value="277"/>
</dbReference>
<feature type="compositionally biased region" description="Basic and acidic residues" evidence="2">
    <location>
        <begin position="973"/>
        <end position="983"/>
    </location>
</feature>
<dbReference type="PANTHER" id="PTHR14089">
    <property type="entry name" value="PRE-MRNA-SPLICING FACTOR RBM22"/>
    <property type="match status" value="1"/>
</dbReference>
<dbReference type="GO" id="GO:0070935">
    <property type="term" value="P:3'-UTR-mediated mRNA stabilization"/>
    <property type="evidence" value="ECO:0007669"/>
    <property type="project" value="EnsemblFungi"/>
</dbReference>
<reference evidence="4 5" key="1">
    <citation type="journal article" date="2011" name="Proc. Natl. Acad. Sci. U.S.A.">
        <title>Evolutionary erosion of yeast sex chromosomes by mating-type switching accidents.</title>
        <authorList>
            <person name="Gordon J.L."/>
            <person name="Armisen D."/>
            <person name="Proux-Wera E."/>
            <person name="Oheigeartaigh S.S."/>
            <person name="Byrne K.P."/>
            <person name="Wolfe K.H."/>
        </authorList>
    </citation>
    <scope>NUCLEOTIDE SEQUENCE [LARGE SCALE GENOMIC DNA]</scope>
    <source>
        <strain evidence="5">ATCC 22294 / BCRC 22015 / CBS 2517 / CECT 1963 / NBRC 1671 / NRRL Y-8276</strain>
    </source>
</reference>
<dbReference type="EMBL" id="HE650821">
    <property type="protein sequence ID" value="CCF55721.1"/>
    <property type="molecule type" value="Genomic_DNA"/>
</dbReference>
<organism evidence="4 5">
    <name type="scientific">Kazachstania africana (strain ATCC 22294 / BCRC 22015 / CBS 2517 / CECT 1963 / NBRC 1671 / NRRL Y-8276)</name>
    <name type="common">Yeast</name>
    <name type="synonym">Kluyveromyces africanus</name>
    <dbReference type="NCBI Taxonomy" id="1071382"/>
    <lineage>
        <taxon>Eukaryota</taxon>
        <taxon>Fungi</taxon>
        <taxon>Dikarya</taxon>
        <taxon>Ascomycota</taxon>
        <taxon>Saccharomycotina</taxon>
        <taxon>Saccharomycetes</taxon>
        <taxon>Saccharomycetales</taxon>
        <taxon>Saccharomycetaceae</taxon>
        <taxon>Kazachstania</taxon>
    </lineage>
</organism>
<dbReference type="KEGG" id="kaf:KAFR_0A02850"/>
<dbReference type="SMART" id="SM00360">
    <property type="entry name" value="RRM"/>
    <property type="match status" value="1"/>
</dbReference>
<dbReference type="SUPFAM" id="SSF54928">
    <property type="entry name" value="RNA-binding domain, RBD"/>
    <property type="match status" value="1"/>
</dbReference>
<protein>
    <recommendedName>
        <fullName evidence="3">RRM domain-containing protein</fullName>
    </recommendedName>
</protein>
<evidence type="ECO:0000256" key="1">
    <source>
        <dbReference type="ARBA" id="ARBA00022884"/>
    </source>
</evidence>
<feature type="compositionally biased region" description="Low complexity" evidence="2">
    <location>
        <begin position="959"/>
        <end position="969"/>
    </location>
</feature>
<dbReference type="GO" id="GO:1990394">
    <property type="term" value="P:cellular response to cell wall damage"/>
    <property type="evidence" value="ECO:0007669"/>
    <property type="project" value="EnsemblFungi"/>
</dbReference>
<dbReference type="InterPro" id="IPR018885">
    <property type="entry name" value="mRNA-bd_dom"/>
</dbReference>
<dbReference type="InterPro" id="IPR018835">
    <property type="entry name" value="RNA-binding_domain_put"/>
</dbReference>
<keyword evidence="5" id="KW-1185">Reference proteome</keyword>
<dbReference type="Pfam" id="PF10378">
    <property type="entry name" value="RRM"/>
    <property type="match status" value="1"/>
</dbReference>
<proteinExistence type="predicted"/>
<dbReference type="InParanoid" id="H2AMX1"/>
<dbReference type="GO" id="GO:0010494">
    <property type="term" value="C:cytoplasmic stress granule"/>
    <property type="evidence" value="ECO:0007669"/>
    <property type="project" value="EnsemblFungi"/>
</dbReference>
<dbReference type="AlphaFoldDB" id="H2AMX1"/>
<dbReference type="InterPro" id="IPR039171">
    <property type="entry name" value="Cwc2/Slt11"/>
</dbReference>
<gene>
    <name evidence="4" type="primary">KAFR0A02850</name>
    <name evidence="4" type="ORF">KAFR_0A02850</name>
</gene>
<dbReference type="InterPro" id="IPR012677">
    <property type="entry name" value="Nucleotide-bd_a/b_plait_sf"/>
</dbReference>
<dbReference type="Pfam" id="PF10567">
    <property type="entry name" value="Nab6_mRNP_bdg"/>
    <property type="match status" value="1"/>
</dbReference>
<dbReference type="STRING" id="1071382.H2AMX1"/>
<feature type="domain" description="RRM" evidence="3">
    <location>
        <begin position="610"/>
        <end position="678"/>
    </location>
</feature>
<keyword evidence="1" id="KW-0694">RNA-binding</keyword>
<sequence length="1042" mass="118069">MMRPSYSRKNSGFHIYQSQQPAQDQYYSAFDTTNPLMSYPQFEQPYGATFPPPLSSSTHFQQTYYKGSPLPNAPPTPFDTAYGATLLPSHLLMGSPFISSPNVPTPQQQYFLQQQFNTNNNNGSSTPRKSFFKVSNRPISSRSSRFSEKRKSFIINNPTTNNSNNNNNNKEILEKLFTEPINISYVILPKGDDAYRTRSLLFENVDNAINLHSFITNFVKNNSIESIYLVPNKNDSNTCDIILSFLSRHICLDFYNNVLQRLKEFKKHLNSESLNLNFVSLKYNKTTRDNQGPSLEFNIVTRDATRSLAIELCSNENDSLILEKEQLFEKILNEILRTDENKRYVLESIDLVSTDKSNKEFGKNYAILSFLNITMAIEIMDYIQVISSKLNIGKCSFVTIQPLIENNVMNNSSALSSATNIQSSVSSEGNNNQNNNGSTFFHKNSINSLLSSESSVSIDEEVISIADKLKGIKLKDISLDILPRDYPEPEFNFSTDHLPNVTISVPTQLDQIPGTPRTQEIYINDMSPSFEGIDMMNSSSTMLSGNGTFISNTPMLIPSQSFYMDQNTQIQEAPFRSNSFIHPITDSLENQLSTSAKVASAMGSDAGNRTIYIGNINPRSKAEDICNVVRGGILQSIKFIESKHICFVTFIEAAAAVQFYANAFIDPIVLHGNTLKLGWGNYSGPLPKSIALAVTIGASRNVYVSLPEFAFKDKYINDPEFKEYHEKFKLPDPEQLRIDFSSYGPTEQINYLSDSHCCWVNFMNISSAIKLVEEATNDFDRFNEKFDERYNGLVINYGKDRCGNINKNLIAGKNSRFYKIRQNHNFKLSKLEEKRRDHDRRENGFKHVYNDEETIYNESMETDNQHNEESKENDGKFLQLDSLGISLESKNEIADDINDALTVDQFENEKSITKNNGFENTSFHSDSSSDIELIINSPNSLRTKDNDVLDSEKIINSANTTNRTGNANGYKNDYTKNRNDGMRNNRSRNRSRYSRTIPGSDVMAQYLAQLQHSTFMYAANILGASGEEEYYDEAELPTVNED</sequence>
<dbReference type="FunFam" id="3.30.70.330:FF:000400">
    <property type="entry name" value="Negative regulator of differentiation 1"/>
    <property type="match status" value="1"/>
</dbReference>
<dbReference type="HOGENOM" id="CLU_276472_0_0_1"/>
<dbReference type="GO" id="GO:0003730">
    <property type="term" value="F:mRNA 3'-UTR binding"/>
    <property type="evidence" value="ECO:0007669"/>
    <property type="project" value="EnsemblFungi"/>
</dbReference>
<evidence type="ECO:0000313" key="4">
    <source>
        <dbReference type="EMBL" id="CCF55721.1"/>
    </source>
</evidence>